<dbReference type="InterPro" id="IPR050264">
    <property type="entry name" value="Bact_CCA-adding_enz_type3_sf"/>
</dbReference>
<keyword evidence="4 8" id="KW-0548">Nucleotidyltransferase</keyword>
<dbReference type="PANTHER" id="PTHR46173">
    <property type="entry name" value="CCA TRNA NUCLEOTIDYLTRANSFERASE 1, MITOCHONDRIAL"/>
    <property type="match status" value="1"/>
</dbReference>
<keyword evidence="5" id="KW-0479">Metal-binding</keyword>
<accession>A0A3B0RH32</accession>
<feature type="non-terminal residue" evidence="8">
    <location>
        <position position="1"/>
    </location>
</feature>
<comment type="cofactor">
    <cofactor evidence="1">
        <name>Mg(2+)</name>
        <dbReference type="ChEBI" id="CHEBI:18420"/>
    </cofactor>
</comment>
<dbReference type="AlphaFoldDB" id="A0A3B0RH32"/>
<keyword evidence="3" id="KW-0819">tRNA processing</keyword>
<dbReference type="Gene3D" id="3.30.460.10">
    <property type="entry name" value="Beta Polymerase, domain 2"/>
    <property type="match status" value="1"/>
</dbReference>
<dbReference type="EMBL" id="UOEH01000055">
    <property type="protein sequence ID" value="VAV91121.1"/>
    <property type="molecule type" value="Genomic_DNA"/>
</dbReference>
<dbReference type="SUPFAM" id="SSF81891">
    <property type="entry name" value="Poly A polymerase C-terminal region-like"/>
    <property type="match status" value="1"/>
</dbReference>
<dbReference type="GO" id="GO:0000049">
    <property type="term" value="F:tRNA binding"/>
    <property type="evidence" value="ECO:0007669"/>
    <property type="project" value="TreeGrafter"/>
</dbReference>
<dbReference type="InterPro" id="IPR043519">
    <property type="entry name" value="NT_sf"/>
</dbReference>
<dbReference type="GO" id="GO:0004810">
    <property type="term" value="F:CCA tRNA nucleotidyltransferase activity"/>
    <property type="evidence" value="ECO:0007669"/>
    <property type="project" value="UniProtKB-EC"/>
</dbReference>
<organism evidence="8">
    <name type="scientific">hydrothermal vent metagenome</name>
    <dbReference type="NCBI Taxonomy" id="652676"/>
    <lineage>
        <taxon>unclassified sequences</taxon>
        <taxon>metagenomes</taxon>
        <taxon>ecological metagenomes</taxon>
    </lineage>
</organism>
<reference evidence="8" key="1">
    <citation type="submission" date="2018-06" db="EMBL/GenBank/DDBJ databases">
        <authorList>
            <person name="Zhirakovskaya E."/>
        </authorList>
    </citation>
    <scope>NUCLEOTIDE SEQUENCE</scope>
</reference>
<evidence type="ECO:0000256" key="3">
    <source>
        <dbReference type="ARBA" id="ARBA00022694"/>
    </source>
</evidence>
<dbReference type="SUPFAM" id="SSF81301">
    <property type="entry name" value="Nucleotidyltransferase"/>
    <property type="match status" value="1"/>
</dbReference>
<evidence type="ECO:0000256" key="1">
    <source>
        <dbReference type="ARBA" id="ARBA00001946"/>
    </source>
</evidence>
<dbReference type="Gene3D" id="1.10.3090.10">
    <property type="entry name" value="cca-adding enzyme, domain 2"/>
    <property type="match status" value="1"/>
</dbReference>
<evidence type="ECO:0000259" key="7">
    <source>
        <dbReference type="Pfam" id="PF01743"/>
    </source>
</evidence>
<dbReference type="Pfam" id="PF01743">
    <property type="entry name" value="PolyA_pol"/>
    <property type="match status" value="1"/>
</dbReference>
<evidence type="ECO:0000313" key="8">
    <source>
        <dbReference type="EMBL" id="VAV91121.1"/>
    </source>
</evidence>
<evidence type="ECO:0000256" key="2">
    <source>
        <dbReference type="ARBA" id="ARBA00022679"/>
    </source>
</evidence>
<sequence length="351" mass="37497">ATTLPPDSVIAALKTAGLRSAPTGIEHGTITAIVDHHGVEVTTLRADVSTDGRRATVAFTRDWEVDAGRRDFTINAIYLTPDGKLYDPVAGITDIEAGRVRFIGDATRRIAEDFLRILRFFRFTARFSERFDEPGLTACTAQRGGIARLSAERIGAEFMAILALPRAAFALKAMQDAGVLRAIWDAPANIDAVARLKTIAPDALAPVVLAVLFGAGGVGVGARLRLSNAEKAIRSNTLKGAEQIVLKQPDKAVRGLIYRLGRDVFLDAAAAAFALERIDEAAHTQITALAKTWQAPALSVSGRHIIDAGVPPGVAVAKILEATETQWIAEDFPAPARLQEILETQIAALRG</sequence>
<dbReference type="PANTHER" id="PTHR46173:SF1">
    <property type="entry name" value="CCA TRNA NUCLEOTIDYLTRANSFERASE 1, MITOCHONDRIAL"/>
    <property type="match status" value="1"/>
</dbReference>
<evidence type="ECO:0000256" key="5">
    <source>
        <dbReference type="ARBA" id="ARBA00022723"/>
    </source>
</evidence>
<protein>
    <submittedName>
        <fullName evidence="8">CCA tRNA nucleotidyltransferase</fullName>
        <ecNumber evidence="8">2.7.7.72</ecNumber>
    </submittedName>
</protein>
<dbReference type="InterPro" id="IPR002646">
    <property type="entry name" value="PolA_pol_head_dom"/>
</dbReference>
<dbReference type="GO" id="GO:0008033">
    <property type="term" value="P:tRNA processing"/>
    <property type="evidence" value="ECO:0007669"/>
    <property type="project" value="UniProtKB-KW"/>
</dbReference>
<proteinExistence type="predicted"/>
<dbReference type="EC" id="2.7.7.72" evidence="8"/>
<keyword evidence="6" id="KW-0460">Magnesium</keyword>
<dbReference type="GO" id="GO:0046872">
    <property type="term" value="F:metal ion binding"/>
    <property type="evidence" value="ECO:0007669"/>
    <property type="project" value="UniProtKB-KW"/>
</dbReference>
<evidence type="ECO:0000256" key="6">
    <source>
        <dbReference type="ARBA" id="ARBA00022842"/>
    </source>
</evidence>
<name>A0A3B0RH32_9ZZZZ</name>
<gene>
    <name evidence="8" type="ORF">MNBD_ALPHA05-1674</name>
</gene>
<keyword evidence="2 8" id="KW-0808">Transferase</keyword>
<evidence type="ECO:0000256" key="4">
    <source>
        <dbReference type="ARBA" id="ARBA00022695"/>
    </source>
</evidence>
<feature type="domain" description="Poly A polymerase head" evidence="7">
    <location>
        <begin position="2"/>
        <end position="101"/>
    </location>
</feature>